<feature type="transmembrane region" description="Helical" evidence="1">
    <location>
        <begin position="118"/>
        <end position="142"/>
    </location>
</feature>
<organism evidence="2">
    <name type="scientific">Capitella teleta</name>
    <name type="common">Polychaete worm</name>
    <dbReference type="NCBI Taxonomy" id="283909"/>
    <lineage>
        <taxon>Eukaryota</taxon>
        <taxon>Metazoa</taxon>
        <taxon>Spiralia</taxon>
        <taxon>Lophotrochozoa</taxon>
        <taxon>Annelida</taxon>
        <taxon>Polychaeta</taxon>
        <taxon>Sedentaria</taxon>
        <taxon>Scolecida</taxon>
        <taxon>Capitellidae</taxon>
        <taxon>Capitella</taxon>
    </lineage>
</organism>
<keyword evidence="1" id="KW-0812">Transmembrane</keyword>
<evidence type="ECO:0008006" key="5">
    <source>
        <dbReference type="Google" id="ProtNLM"/>
    </source>
</evidence>
<gene>
    <name evidence="2" type="ORF">CAPTEDRAFT_185242</name>
</gene>
<evidence type="ECO:0000256" key="1">
    <source>
        <dbReference type="SAM" id="Phobius"/>
    </source>
</evidence>
<dbReference type="Proteomes" id="UP000014760">
    <property type="component" value="Unassembled WGS sequence"/>
</dbReference>
<accession>R7TSE0</accession>
<reference evidence="3" key="3">
    <citation type="submission" date="2015-06" db="UniProtKB">
        <authorList>
            <consortium name="EnsemblMetazoa"/>
        </authorList>
    </citation>
    <scope>IDENTIFICATION</scope>
</reference>
<keyword evidence="1" id="KW-0472">Membrane</keyword>
<keyword evidence="4" id="KW-1185">Reference proteome</keyword>
<evidence type="ECO:0000313" key="3">
    <source>
        <dbReference type="EnsemblMetazoa" id="CapteP185242"/>
    </source>
</evidence>
<evidence type="ECO:0000313" key="2">
    <source>
        <dbReference type="EMBL" id="ELT93945.1"/>
    </source>
</evidence>
<evidence type="ECO:0000313" key="4">
    <source>
        <dbReference type="Proteomes" id="UP000014760"/>
    </source>
</evidence>
<reference evidence="4" key="1">
    <citation type="submission" date="2012-12" db="EMBL/GenBank/DDBJ databases">
        <authorList>
            <person name="Hellsten U."/>
            <person name="Grimwood J."/>
            <person name="Chapman J.A."/>
            <person name="Shapiro H."/>
            <person name="Aerts A."/>
            <person name="Otillar R.P."/>
            <person name="Terry A.Y."/>
            <person name="Boore J.L."/>
            <person name="Simakov O."/>
            <person name="Marletaz F."/>
            <person name="Cho S.-J."/>
            <person name="Edsinger-Gonzales E."/>
            <person name="Havlak P."/>
            <person name="Kuo D.-H."/>
            <person name="Larsson T."/>
            <person name="Lv J."/>
            <person name="Arendt D."/>
            <person name="Savage R."/>
            <person name="Osoegawa K."/>
            <person name="de Jong P."/>
            <person name="Lindberg D.R."/>
            <person name="Seaver E.C."/>
            <person name="Weisblat D.A."/>
            <person name="Putnam N.H."/>
            <person name="Grigoriev I.V."/>
            <person name="Rokhsar D.S."/>
        </authorList>
    </citation>
    <scope>NUCLEOTIDE SEQUENCE</scope>
    <source>
        <strain evidence="4">I ESC-2004</strain>
    </source>
</reference>
<keyword evidence="1" id="KW-1133">Transmembrane helix</keyword>
<sequence length="150" mass="15975">MVEGTSCSAVVAATFSVVLFVVGFSTPYWTLAEEVMTGIFYRCTTLNEGINCEDTLTETTPDWMRAVQALQVLALIVGLAGLIVAAIWAYVFIRYSVSVLFGSSGCGVFSANETSESYSLFISCASCLLFLLTAIIAVIGACKATGNKVY</sequence>
<dbReference type="OrthoDB" id="6084046at2759"/>
<feature type="transmembrane region" description="Helical" evidence="1">
    <location>
        <begin position="72"/>
        <end position="93"/>
    </location>
</feature>
<feature type="transmembrane region" description="Helical" evidence="1">
    <location>
        <begin position="12"/>
        <end position="32"/>
    </location>
</feature>
<dbReference type="AlphaFoldDB" id="R7TSE0"/>
<dbReference type="EMBL" id="AMQN01012506">
    <property type="status" value="NOT_ANNOTATED_CDS"/>
    <property type="molecule type" value="Genomic_DNA"/>
</dbReference>
<name>R7TSE0_CAPTE</name>
<dbReference type="EMBL" id="KB309561">
    <property type="protein sequence ID" value="ELT93945.1"/>
    <property type="molecule type" value="Genomic_DNA"/>
</dbReference>
<reference evidence="2 4" key="2">
    <citation type="journal article" date="2013" name="Nature">
        <title>Insights into bilaterian evolution from three spiralian genomes.</title>
        <authorList>
            <person name="Simakov O."/>
            <person name="Marletaz F."/>
            <person name="Cho S.J."/>
            <person name="Edsinger-Gonzales E."/>
            <person name="Havlak P."/>
            <person name="Hellsten U."/>
            <person name="Kuo D.H."/>
            <person name="Larsson T."/>
            <person name="Lv J."/>
            <person name="Arendt D."/>
            <person name="Savage R."/>
            <person name="Osoegawa K."/>
            <person name="de Jong P."/>
            <person name="Grimwood J."/>
            <person name="Chapman J.A."/>
            <person name="Shapiro H."/>
            <person name="Aerts A."/>
            <person name="Otillar R.P."/>
            <person name="Terry A.Y."/>
            <person name="Boore J.L."/>
            <person name="Grigoriev I.V."/>
            <person name="Lindberg D.R."/>
            <person name="Seaver E.C."/>
            <person name="Weisblat D.A."/>
            <person name="Putnam N.H."/>
            <person name="Rokhsar D.S."/>
        </authorList>
    </citation>
    <scope>NUCLEOTIDE SEQUENCE</scope>
    <source>
        <strain evidence="2 4">I ESC-2004</strain>
    </source>
</reference>
<protein>
    <recommendedName>
        <fullName evidence="5">MARVEL domain-containing protein</fullName>
    </recommendedName>
</protein>
<dbReference type="HOGENOM" id="CLU_107301_0_0_1"/>
<dbReference type="EnsemblMetazoa" id="CapteT185242">
    <property type="protein sequence ID" value="CapteP185242"/>
    <property type="gene ID" value="CapteG185242"/>
</dbReference>
<proteinExistence type="predicted"/>
<dbReference type="Gene3D" id="1.20.140.150">
    <property type="match status" value="1"/>
</dbReference>